<reference evidence="1 2" key="1">
    <citation type="submission" date="2018-06" db="EMBL/GenBank/DDBJ databases">
        <title>Comparative genomics reveals the genomic features of Rhizophagus irregularis, R. cerebriforme, R. diaphanum and Gigaspora rosea, and their symbiotic lifestyle signature.</title>
        <authorList>
            <person name="Morin E."/>
            <person name="San Clemente H."/>
            <person name="Chen E.C.H."/>
            <person name="De La Providencia I."/>
            <person name="Hainaut M."/>
            <person name="Kuo A."/>
            <person name="Kohler A."/>
            <person name="Murat C."/>
            <person name="Tang N."/>
            <person name="Roy S."/>
            <person name="Loubradou J."/>
            <person name="Henrissat B."/>
            <person name="Grigoriev I.V."/>
            <person name="Corradi N."/>
            <person name="Roux C."/>
            <person name="Martin F.M."/>
        </authorList>
    </citation>
    <scope>NUCLEOTIDE SEQUENCE [LARGE SCALE GENOMIC DNA]</scope>
    <source>
        <strain evidence="1 2">DAOM 194757</strain>
    </source>
</reference>
<dbReference type="Gene3D" id="2.130.10.10">
    <property type="entry name" value="YVTN repeat-like/Quinoprotein amine dehydrogenase"/>
    <property type="match status" value="1"/>
</dbReference>
<organism evidence="1 2">
    <name type="scientific">Gigaspora rosea</name>
    <dbReference type="NCBI Taxonomy" id="44941"/>
    <lineage>
        <taxon>Eukaryota</taxon>
        <taxon>Fungi</taxon>
        <taxon>Fungi incertae sedis</taxon>
        <taxon>Mucoromycota</taxon>
        <taxon>Glomeromycotina</taxon>
        <taxon>Glomeromycetes</taxon>
        <taxon>Diversisporales</taxon>
        <taxon>Gigasporaceae</taxon>
        <taxon>Gigaspora</taxon>
    </lineage>
</organism>
<dbReference type="OrthoDB" id="2430085at2759"/>
<gene>
    <name evidence="1" type="ORF">C2G38_2140541</name>
</gene>
<protein>
    <submittedName>
        <fullName evidence="1">Uncharacterized protein</fullName>
    </submittedName>
</protein>
<dbReference type="EMBL" id="QKWP01000346">
    <property type="protein sequence ID" value="RIB21702.1"/>
    <property type="molecule type" value="Genomic_DNA"/>
</dbReference>
<dbReference type="InterPro" id="IPR036322">
    <property type="entry name" value="WD40_repeat_dom_sf"/>
</dbReference>
<evidence type="ECO:0000313" key="2">
    <source>
        <dbReference type="Proteomes" id="UP000266673"/>
    </source>
</evidence>
<dbReference type="Proteomes" id="UP000266673">
    <property type="component" value="Unassembled WGS sequence"/>
</dbReference>
<accession>A0A397VI71</accession>
<evidence type="ECO:0000313" key="1">
    <source>
        <dbReference type="EMBL" id="RIB21702.1"/>
    </source>
</evidence>
<dbReference type="SUPFAM" id="SSF50978">
    <property type="entry name" value="WD40 repeat-like"/>
    <property type="match status" value="1"/>
</dbReference>
<proteinExistence type="predicted"/>
<name>A0A397VI71_9GLOM</name>
<dbReference type="AlphaFoldDB" id="A0A397VI71"/>
<sequence length="219" mass="25113">MSNESSQILKSEDSTKIEMPESIKLAKPTKLHIEKIERLLLSPNSKYAATWSAHDRSICGWLLDQPVAKQSIEQSENEFHQSKPFKFDRLINVEDLGKYYDVSLIAVSNNKLIAIKSRKDSQEIIEWLFGFDGVTFNKDSTLLAVYDTYGFICIYLTENSLLLSQCRIDTIERSKLQKLAFISSDESEIILLFYGDGSIEIRDPYNIQHVIDGSNIYEE</sequence>
<keyword evidence="2" id="KW-1185">Reference proteome</keyword>
<comment type="caution">
    <text evidence="1">The sequence shown here is derived from an EMBL/GenBank/DDBJ whole genome shotgun (WGS) entry which is preliminary data.</text>
</comment>
<dbReference type="InterPro" id="IPR015943">
    <property type="entry name" value="WD40/YVTN_repeat-like_dom_sf"/>
</dbReference>